<dbReference type="Proteomes" id="UP001188597">
    <property type="component" value="Unassembled WGS sequence"/>
</dbReference>
<gene>
    <name evidence="1" type="ORF">RJ639_046421</name>
</gene>
<evidence type="ECO:0000313" key="2">
    <source>
        <dbReference type="Proteomes" id="UP001188597"/>
    </source>
</evidence>
<dbReference type="EMBL" id="JAVXUP010000756">
    <property type="protein sequence ID" value="KAK3021510.1"/>
    <property type="molecule type" value="Genomic_DNA"/>
</dbReference>
<protein>
    <submittedName>
        <fullName evidence="1">Uncharacterized protein</fullName>
    </submittedName>
</protein>
<name>A0AA89AZK6_9ASTE</name>
<keyword evidence="2" id="KW-1185">Reference proteome</keyword>
<accession>A0AA89AZK6</accession>
<organism evidence="1 2">
    <name type="scientific">Escallonia herrerae</name>
    <dbReference type="NCBI Taxonomy" id="1293975"/>
    <lineage>
        <taxon>Eukaryota</taxon>
        <taxon>Viridiplantae</taxon>
        <taxon>Streptophyta</taxon>
        <taxon>Embryophyta</taxon>
        <taxon>Tracheophyta</taxon>
        <taxon>Spermatophyta</taxon>
        <taxon>Magnoliopsida</taxon>
        <taxon>eudicotyledons</taxon>
        <taxon>Gunneridae</taxon>
        <taxon>Pentapetalae</taxon>
        <taxon>asterids</taxon>
        <taxon>campanulids</taxon>
        <taxon>Escalloniales</taxon>
        <taxon>Escalloniaceae</taxon>
        <taxon>Escallonia</taxon>
    </lineage>
</organism>
<comment type="caution">
    <text evidence="1">The sequence shown here is derived from an EMBL/GenBank/DDBJ whole genome shotgun (WGS) entry which is preliminary data.</text>
</comment>
<reference evidence="1" key="1">
    <citation type="submission" date="2022-12" db="EMBL/GenBank/DDBJ databases">
        <title>Draft genome assemblies for two species of Escallonia (Escalloniales).</title>
        <authorList>
            <person name="Chanderbali A."/>
            <person name="Dervinis C."/>
            <person name="Anghel I."/>
            <person name="Soltis D."/>
            <person name="Soltis P."/>
            <person name="Zapata F."/>
        </authorList>
    </citation>
    <scope>NUCLEOTIDE SEQUENCE</scope>
    <source>
        <strain evidence="1">UCBG64.0493</strain>
        <tissue evidence="1">Leaf</tissue>
    </source>
</reference>
<dbReference type="AlphaFoldDB" id="A0AA89AZK6"/>
<evidence type="ECO:0000313" key="1">
    <source>
        <dbReference type="EMBL" id="KAK3021510.1"/>
    </source>
</evidence>
<proteinExistence type="predicted"/>
<sequence length="91" mass="9538">MNHPGMTLCCSEEAAARVGNDKEMMKSFISSTGASYLQGRSCAREHVGLAAPVAIACLRIDGVSPQGVTSGSNPSFEIGDPMKKDNLLIPI</sequence>